<dbReference type="InterPro" id="IPR029044">
    <property type="entry name" value="Nucleotide-diphossugar_trans"/>
</dbReference>
<dbReference type="Gene3D" id="3.90.550.10">
    <property type="entry name" value="Spore Coat Polysaccharide Biosynthesis Protein SpsA, Chain A"/>
    <property type="match status" value="1"/>
</dbReference>
<dbReference type="KEGG" id="mseb:RE474_09435"/>
<dbReference type="PANTHER" id="PTHR22916">
    <property type="entry name" value="GLYCOSYLTRANSFERASE"/>
    <property type="match status" value="1"/>
</dbReference>
<sequence>MSKPFISIIVAVYNGSKTLQRCIDSVSGQTYLNKELIIIDGGSTDDTVGILKKNNDKITYWKSEPDNGIYNAWNKALKHITGNWIYFLGSDDYLWKNDVLSQIVPYLIKAESEETKLVYGQVARVTETNDVCCVDGEPWEHTWNGIVLDGICTFTHQGMFHHRSLFETYGIFDESYKIIGDYELLLRAFKNGGNALFVNGLIVAGMQTGGVTSNCTKLVQEIGKARKSHHLKVITIPWLISYAWSICHTPLTYIVGDKKTRYLLNSGKLFVTHISHWKDSTLKK</sequence>
<name>A0AA51UJ15_9EURY</name>
<dbReference type="InterPro" id="IPR001173">
    <property type="entry name" value="Glyco_trans_2-like"/>
</dbReference>
<dbReference type="EC" id="2.4.-.-" evidence="2"/>
<evidence type="ECO:0000313" key="2">
    <source>
        <dbReference type="EMBL" id="WMW24315.1"/>
    </source>
</evidence>
<feature type="domain" description="Glycosyltransferase 2-like" evidence="1">
    <location>
        <begin position="7"/>
        <end position="109"/>
    </location>
</feature>
<reference evidence="2 3" key="1">
    <citation type="submission" date="2023-08" db="EMBL/GenBank/DDBJ databases">
        <title>Methanolobus mangrovi sp. nov. and Methanolobus sediminis sp. nov, two novel methylotrophic methanogens isolated from mangrove sediments in China.</title>
        <authorList>
            <person name="Zhou J."/>
        </authorList>
    </citation>
    <scope>NUCLEOTIDE SEQUENCE [LARGE SCALE GENOMIC DNA]</scope>
    <source>
        <strain evidence="2 3">FTZ6</strain>
    </source>
</reference>
<dbReference type="CDD" id="cd06433">
    <property type="entry name" value="GT_2_WfgS_like"/>
    <property type="match status" value="1"/>
</dbReference>
<dbReference type="RefSeq" id="WP_309310127.1">
    <property type="nucleotide sequence ID" value="NZ_CP133592.1"/>
</dbReference>
<gene>
    <name evidence="2" type="ORF">RE474_09435</name>
</gene>
<dbReference type="PANTHER" id="PTHR22916:SF3">
    <property type="entry name" value="UDP-GLCNAC:BETAGAL BETA-1,3-N-ACETYLGLUCOSAMINYLTRANSFERASE-LIKE PROTEIN 1"/>
    <property type="match status" value="1"/>
</dbReference>
<keyword evidence="2" id="KW-0328">Glycosyltransferase</keyword>
<dbReference type="Pfam" id="PF00535">
    <property type="entry name" value="Glycos_transf_2"/>
    <property type="match status" value="1"/>
</dbReference>
<dbReference type="GeneID" id="84232938"/>
<protein>
    <submittedName>
        <fullName evidence="2">Glycosyltransferase family 2 protein</fullName>
        <ecNumber evidence="2">2.4.-.-</ecNumber>
    </submittedName>
</protein>
<dbReference type="EMBL" id="CP133592">
    <property type="protein sequence ID" value="WMW24315.1"/>
    <property type="molecule type" value="Genomic_DNA"/>
</dbReference>
<evidence type="ECO:0000259" key="1">
    <source>
        <dbReference type="Pfam" id="PF00535"/>
    </source>
</evidence>
<proteinExistence type="predicted"/>
<evidence type="ECO:0000313" key="3">
    <source>
        <dbReference type="Proteomes" id="UP001182908"/>
    </source>
</evidence>
<keyword evidence="3" id="KW-1185">Reference proteome</keyword>
<dbReference type="GO" id="GO:0016758">
    <property type="term" value="F:hexosyltransferase activity"/>
    <property type="evidence" value="ECO:0007669"/>
    <property type="project" value="UniProtKB-ARBA"/>
</dbReference>
<dbReference type="SUPFAM" id="SSF53448">
    <property type="entry name" value="Nucleotide-diphospho-sugar transferases"/>
    <property type="match status" value="1"/>
</dbReference>
<accession>A0AA51UJ15</accession>
<dbReference type="AlphaFoldDB" id="A0AA51UJ15"/>
<dbReference type="Proteomes" id="UP001182908">
    <property type="component" value="Chromosome"/>
</dbReference>
<keyword evidence="2" id="KW-0808">Transferase</keyword>
<organism evidence="2 3">
    <name type="scientific">Methanolobus sediminis</name>
    <dbReference type="NCBI Taxonomy" id="3072978"/>
    <lineage>
        <taxon>Archaea</taxon>
        <taxon>Methanobacteriati</taxon>
        <taxon>Methanobacteriota</taxon>
        <taxon>Stenosarchaea group</taxon>
        <taxon>Methanomicrobia</taxon>
        <taxon>Methanosarcinales</taxon>
        <taxon>Methanosarcinaceae</taxon>
        <taxon>Methanolobus</taxon>
    </lineage>
</organism>